<dbReference type="Proteomes" id="UP000568273">
    <property type="component" value="Unassembled WGS sequence"/>
</dbReference>
<accession>A0A848RIL5</accession>
<evidence type="ECO:0000313" key="3">
    <source>
        <dbReference type="Proteomes" id="UP000568273"/>
    </source>
</evidence>
<reference evidence="2" key="1">
    <citation type="submission" date="2020-04" db="EMBL/GenBank/DDBJ databases">
        <title>Peptoniphilus sp. nov. isolated from swine feces.</title>
        <authorList>
            <person name="Ryu S.W."/>
        </authorList>
    </citation>
    <scope>NUCLEOTIDE SEQUENCE [LARGE SCALE GENOMIC DNA]</scope>
    <source>
        <strain evidence="2">AGMB00490</strain>
    </source>
</reference>
<dbReference type="AlphaFoldDB" id="A0A848RIL5"/>
<feature type="signal peptide" evidence="1">
    <location>
        <begin position="1"/>
        <end position="25"/>
    </location>
</feature>
<organism evidence="2 3">
    <name type="scientific">Peptoniphilus faecalis</name>
    <dbReference type="NCBI Taxonomy" id="2731255"/>
    <lineage>
        <taxon>Bacteria</taxon>
        <taxon>Bacillati</taxon>
        <taxon>Bacillota</taxon>
        <taxon>Tissierellia</taxon>
        <taxon>Tissierellales</taxon>
        <taxon>Peptoniphilaceae</taxon>
        <taxon>Peptoniphilus</taxon>
    </lineage>
</organism>
<gene>
    <name evidence="2" type="ORF">HKO22_05970</name>
</gene>
<keyword evidence="1" id="KW-0732">Signal</keyword>
<protein>
    <submittedName>
        <fullName evidence="2">Uncharacterized protein</fullName>
    </submittedName>
</protein>
<feature type="chain" id="PRO_5032604055" evidence="1">
    <location>
        <begin position="26"/>
        <end position="230"/>
    </location>
</feature>
<dbReference type="RefSeq" id="WP_169969261.1">
    <property type="nucleotide sequence ID" value="NZ_JABDSR010000007.1"/>
</dbReference>
<proteinExistence type="predicted"/>
<name>A0A848RIL5_9FIRM</name>
<comment type="caution">
    <text evidence="2">The sequence shown here is derived from an EMBL/GenBank/DDBJ whole genome shotgun (WGS) entry which is preliminary data.</text>
</comment>
<evidence type="ECO:0000256" key="1">
    <source>
        <dbReference type="SAM" id="SignalP"/>
    </source>
</evidence>
<dbReference type="EMBL" id="JABDSR010000007">
    <property type="protein sequence ID" value="NMW85283.1"/>
    <property type="molecule type" value="Genomic_DNA"/>
</dbReference>
<keyword evidence="3" id="KW-1185">Reference proteome</keyword>
<sequence>MKRNALKFFAITLLFFVLGISSVSAKEDPIVAVVVYDGEIIQMTESQHREFEKVEEKKYKEAMRETKRREEEAIEKGVKIGEENIVSNIGVEIKPFNAGLWSTVSNVNYESPYLDRSQKSKVSPTIVGPGTISVQYSVSVPASANISFSQLKAARLSFNTSVSSDENLSVSFDVERNRRAHIEFIPRYRDITGYKEEYFDATLLDRTFFRVSEPLKVGRFADGEYRLVYE</sequence>
<evidence type="ECO:0000313" key="2">
    <source>
        <dbReference type="EMBL" id="NMW85283.1"/>
    </source>
</evidence>